<proteinExistence type="predicted"/>
<accession>A0A9N7VFN4</accession>
<evidence type="ECO:0000313" key="1">
    <source>
        <dbReference type="EMBL" id="CAB1450078.1"/>
    </source>
</evidence>
<keyword evidence="2" id="KW-1185">Reference proteome</keyword>
<reference evidence="1" key="1">
    <citation type="submission" date="2020-03" db="EMBL/GenBank/DDBJ databases">
        <authorList>
            <person name="Weist P."/>
        </authorList>
    </citation>
    <scope>NUCLEOTIDE SEQUENCE</scope>
</reference>
<organism evidence="1 2">
    <name type="scientific">Pleuronectes platessa</name>
    <name type="common">European plaice</name>
    <dbReference type="NCBI Taxonomy" id="8262"/>
    <lineage>
        <taxon>Eukaryota</taxon>
        <taxon>Metazoa</taxon>
        <taxon>Chordata</taxon>
        <taxon>Craniata</taxon>
        <taxon>Vertebrata</taxon>
        <taxon>Euteleostomi</taxon>
        <taxon>Actinopterygii</taxon>
        <taxon>Neopterygii</taxon>
        <taxon>Teleostei</taxon>
        <taxon>Neoteleostei</taxon>
        <taxon>Acanthomorphata</taxon>
        <taxon>Carangaria</taxon>
        <taxon>Pleuronectiformes</taxon>
        <taxon>Pleuronectoidei</taxon>
        <taxon>Pleuronectidae</taxon>
        <taxon>Pleuronectes</taxon>
    </lineage>
</organism>
<sequence length="133" mass="14368">MLINCLRSPVCVAARLPCRRVLGGFGVVGVEVKRGRRRGRGGGIGKKGEGRGDNRGTACSCKRCRAINPGVFGSLCLNSSVVMLYTSPSPPRPGGALRLSCHFLQLIYMAALLPGKGGEERDYYKERRRVGEM</sequence>
<dbReference type="EMBL" id="CADEAL010004040">
    <property type="protein sequence ID" value="CAB1450078.1"/>
    <property type="molecule type" value="Genomic_DNA"/>
</dbReference>
<evidence type="ECO:0000313" key="2">
    <source>
        <dbReference type="Proteomes" id="UP001153269"/>
    </source>
</evidence>
<dbReference type="AlphaFoldDB" id="A0A9N7VFN4"/>
<dbReference type="Proteomes" id="UP001153269">
    <property type="component" value="Unassembled WGS sequence"/>
</dbReference>
<comment type="caution">
    <text evidence="1">The sequence shown here is derived from an EMBL/GenBank/DDBJ whole genome shotgun (WGS) entry which is preliminary data.</text>
</comment>
<gene>
    <name evidence="1" type="ORF">PLEPLA_LOCUS37767</name>
</gene>
<name>A0A9N7VFN4_PLEPL</name>
<protein>
    <submittedName>
        <fullName evidence="1">Uncharacterized protein</fullName>
    </submittedName>
</protein>